<name>A0A290WZ89_9BURK</name>
<evidence type="ECO:0000313" key="3">
    <source>
        <dbReference type="Proteomes" id="UP000218437"/>
    </source>
</evidence>
<sequence length="121" mass="13952">MLIHHRKLPNYSTLLPGRLPPDDVGLKSSQFQIWYNNTNESWVGDGERLHFHTSSDECFIVLKGAIEVEVEGVRTIIKEREFCFFPVGVFHTVTKVFPPVETLMLHAPSVEDKIYQEEKPL</sequence>
<dbReference type="AlphaFoldDB" id="A0A290WZ89"/>
<dbReference type="Gene3D" id="2.60.120.10">
    <property type="entry name" value="Jelly Rolls"/>
    <property type="match status" value="1"/>
</dbReference>
<evidence type="ECO:0000259" key="1">
    <source>
        <dbReference type="Pfam" id="PF07883"/>
    </source>
</evidence>
<feature type="domain" description="Cupin type-2" evidence="1">
    <location>
        <begin position="44"/>
        <end position="94"/>
    </location>
</feature>
<dbReference type="CDD" id="cd02208">
    <property type="entry name" value="cupin_RmlC-like"/>
    <property type="match status" value="1"/>
</dbReference>
<dbReference type="Proteomes" id="UP000218437">
    <property type="component" value="Chromosome"/>
</dbReference>
<dbReference type="KEGG" id="jsv:CNX70_18475"/>
<keyword evidence="3" id="KW-1185">Reference proteome</keyword>
<organism evidence="2 3">
    <name type="scientific">Janthinobacterium svalbardensis</name>
    <dbReference type="NCBI Taxonomy" id="368607"/>
    <lineage>
        <taxon>Bacteria</taxon>
        <taxon>Pseudomonadati</taxon>
        <taxon>Pseudomonadota</taxon>
        <taxon>Betaproteobacteria</taxon>
        <taxon>Burkholderiales</taxon>
        <taxon>Oxalobacteraceae</taxon>
        <taxon>Janthinobacterium</taxon>
    </lineage>
</organism>
<dbReference type="Pfam" id="PF07883">
    <property type="entry name" value="Cupin_2"/>
    <property type="match status" value="1"/>
</dbReference>
<accession>A0A290WZ89</accession>
<protein>
    <recommendedName>
        <fullName evidence="1">Cupin type-2 domain-containing protein</fullName>
    </recommendedName>
</protein>
<dbReference type="InterPro" id="IPR011051">
    <property type="entry name" value="RmlC_Cupin_sf"/>
</dbReference>
<evidence type="ECO:0000313" key="2">
    <source>
        <dbReference type="EMBL" id="ATD61926.1"/>
    </source>
</evidence>
<dbReference type="EMBL" id="CP023422">
    <property type="protein sequence ID" value="ATD61926.1"/>
    <property type="molecule type" value="Genomic_DNA"/>
</dbReference>
<gene>
    <name evidence="2" type="ORF">CNX70_18475</name>
</gene>
<dbReference type="InterPro" id="IPR014710">
    <property type="entry name" value="RmlC-like_jellyroll"/>
</dbReference>
<dbReference type="SUPFAM" id="SSF51182">
    <property type="entry name" value="RmlC-like cupins"/>
    <property type="match status" value="1"/>
</dbReference>
<dbReference type="InterPro" id="IPR013096">
    <property type="entry name" value="Cupin_2"/>
</dbReference>
<proteinExistence type="predicted"/>
<reference evidence="2 3" key="1">
    <citation type="submission" date="2017-09" db="EMBL/GenBank/DDBJ databases">
        <title>Complete genome sequence of Janthinobacterium svalbardensis PAMC 27463.</title>
        <authorList>
            <person name="Cho Y.-J."/>
            <person name="Cho A."/>
            <person name="Kim O.-S."/>
            <person name="Lee J.-I."/>
        </authorList>
    </citation>
    <scope>NUCLEOTIDE SEQUENCE [LARGE SCALE GENOMIC DNA]</scope>
    <source>
        <strain evidence="2 3">PAMC 27463</strain>
    </source>
</reference>